<evidence type="ECO:0008006" key="4">
    <source>
        <dbReference type="Google" id="ProtNLM"/>
    </source>
</evidence>
<comment type="caution">
    <text evidence="2">The sequence shown here is derived from an EMBL/GenBank/DDBJ whole genome shotgun (WGS) entry which is preliminary data.</text>
</comment>
<evidence type="ECO:0000313" key="2">
    <source>
        <dbReference type="EMBL" id="KAK9879405.1"/>
    </source>
</evidence>
<dbReference type="SUPFAM" id="SSF51735">
    <property type="entry name" value="NAD(P)-binding Rossmann-fold domains"/>
    <property type="match status" value="1"/>
</dbReference>
<accession>A0AAW1UEF0</accession>
<dbReference type="PANTHER" id="PTHR43943:SF2">
    <property type="entry name" value="DEHYDROGENASE_REDUCTASE 4"/>
    <property type="match status" value="1"/>
</dbReference>
<dbReference type="Gene3D" id="3.40.50.720">
    <property type="entry name" value="NAD(P)-binding Rossmann-like Domain"/>
    <property type="match status" value="1"/>
</dbReference>
<dbReference type="InterPro" id="IPR002347">
    <property type="entry name" value="SDR_fam"/>
</dbReference>
<evidence type="ECO:0000256" key="1">
    <source>
        <dbReference type="ARBA" id="ARBA00006484"/>
    </source>
</evidence>
<gene>
    <name evidence="2" type="ORF">WA026_006471</name>
</gene>
<dbReference type="Proteomes" id="UP001431783">
    <property type="component" value="Unassembled WGS sequence"/>
</dbReference>
<comment type="similarity">
    <text evidence="1">Belongs to the short-chain dehydrogenases/reductases (SDR) family.</text>
</comment>
<dbReference type="EMBL" id="JARQZJ010000062">
    <property type="protein sequence ID" value="KAK9879405.1"/>
    <property type="molecule type" value="Genomic_DNA"/>
</dbReference>
<proteinExistence type="inferred from homology"/>
<dbReference type="GO" id="GO:0004090">
    <property type="term" value="F:carbonyl reductase (NADPH) activity"/>
    <property type="evidence" value="ECO:0007669"/>
    <property type="project" value="TreeGrafter"/>
</dbReference>
<dbReference type="NCBIfam" id="NF005559">
    <property type="entry name" value="PRK07231.1"/>
    <property type="match status" value="1"/>
</dbReference>
<organism evidence="2 3">
    <name type="scientific">Henosepilachna vigintioctopunctata</name>
    <dbReference type="NCBI Taxonomy" id="420089"/>
    <lineage>
        <taxon>Eukaryota</taxon>
        <taxon>Metazoa</taxon>
        <taxon>Ecdysozoa</taxon>
        <taxon>Arthropoda</taxon>
        <taxon>Hexapoda</taxon>
        <taxon>Insecta</taxon>
        <taxon>Pterygota</taxon>
        <taxon>Neoptera</taxon>
        <taxon>Endopterygota</taxon>
        <taxon>Coleoptera</taxon>
        <taxon>Polyphaga</taxon>
        <taxon>Cucujiformia</taxon>
        <taxon>Coccinelloidea</taxon>
        <taxon>Coccinellidae</taxon>
        <taxon>Epilachninae</taxon>
        <taxon>Epilachnini</taxon>
        <taxon>Henosepilachna</taxon>
    </lineage>
</organism>
<sequence>MSDSIKINRLNGRVAIVTASTEGIGFAIARRLASEGAKVIISSRKEEHVSNAVNKLEREGLHVTGLVCHVAKSEDRKKLFAASERLGGLDILISNAAVNPEVVGVLNTSEKAWDKIFDVNLKAAFLLSKESLPQLRKSKYGRIVFVSSISAYQHFLLPGAYSVSKTALLGLTKATAMQLGPQNITVNCVAPGTIETRFSTILTNTKSGMEWCLSKTLLGRLGKPDDISGVVAFLVSDDGGFVSGETIVASGGMTCHL</sequence>
<dbReference type="InterPro" id="IPR036291">
    <property type="entry name" value="NAD(P)-bd_dom_sf"/>
</dbReference>
<dbReference type="AlphaFoldDB" id="A0AAW1UEF0"/>
<keyword evidence="3" id="KW-1185">Reference proteome</keyword>
<dbReference type="Pfam" id="PF13561">
    <property type="entry name" value="adh_short_C2"/>
    <property type="match status" value="1"/>
</dbReference>
<name>A0AAW1UEF0_9CUCU</name>
<dbReference type="PRINTS" id="PR00080">
    <property type="entry name" value="SDRFAMILY"/>
</dbReference>
<dbReference type="FunFam" id="3.40.50.720:FF:000084">
    <property type="entry name" value="Short-chain dehydrogenase reductase"/>
    <property type="match status" value="1"/>
</dbReference>
<dbReference type="PANTHER" id="PTHR43943">
    <property type="entry name" value="DEHYDROGENASE/REDUCTASE (SDR FAMILY) MEMBER 4"/>
    <property type="match status" value="1"/>
</dbReference>
<evidence type="ECO:0000313" key="3">
    <source>
        <dbReference type="Proteomes" id="UP001431783"/>
    </source>
</evidence>
<dbReference type="PRINTS" id="PR00081">
    <property type="entry name" value="GDHRDH"/>
</dbReference>
<reference evidence="2 3" key="1">
    <citation type="submission" date="2023-03" db="EMBL/GenBank/DDBJ databases">
        <title>Genome insight into feeding habits of ladybird beetles.</title>
        <authorList>
            <person name="Li H.-S."/>
            <person name="Huang Y.-H."/>
            <person name="Pang H."/>
        </authorList>
    </citation>
    <scope>NUCLEOTIDE SEQUENCE [LARGE SCALE GENOMIC DNA]</scope>
    <source>
        <strain evidence="2">SYSU_2023b</strain>
        <tissue evidence="2">Whole body</tissue>
    </source>
</reference>
<protein>
    <recommendedName>
        <fullName evidence="4">Dehydrogenase/reductase SDR family member 4</fullName>
    </recommendedName>
</protein>